<dbReference type="AlphaFoldDB" id="R7S5G7"/>
<evidence type="ECO:0000313" key="2">
    <source>
        <dbReference type="Proteomes" id="UP000054196"/>
    </source>
</evidence>
<dbReference type="KEGG" id="psq:PUNSTDRAFT_122519"/>
<dbReference type="RefSeq" id="XP_007387627.1">
    <property type="nucleotide sequence ID" value="XM_007387565.1"/>
</dbReference>
<proteinExistence type="predicted"/>
<dbReference type="HOGENOM" id="CLU_2607161_0_0_1"/>
<protein>
    <submittedName>
        <fullName evidence="1">Uncharacterized protein</fullName>
    </submittedName>
</protein>
<evidence type="ECO:0000313" key="1">
    <source>
        <dbReference type="EMBL" id="EIN05224.1"/>
    </source>
</evidence>
<sequence length="79" mass="8742">MGWKNDSGIGIKYAFSVQVPNGSASTSVTSTRGSARPYDDQLNVRRLLLLRPVSGAPRRRHLHHASRRHVQDVLGVLHS</sequence>
<organism evidence="1 2">
    <name type="scientific">Punctularia strigosozonata (strain HHB-11173)</name>
    <name type="common">White-rot fungus</name>
    <dbReference type="NCBI Taxonomy" id="741275"/>
    <lineage>
        <taxon>Eukaryota</taxon>
        <taxon>Fungi</taxon>
        <taxon>Dikarya</taxon>
        <taxon>Basidiomycota</taxon>
        <taxon>Agaricomycotina</taxon>
        <taxon>Agaricomycetes</taxon>
        <taxon>Corticiales</taxon>
        <taxon>Punctulariaceae</taxon>
        <taxon>Punctularia</taxon>
    </lineage>
</organism>
<dbReference type="GeneID" id="18877543"/>
<dbReference type="EMBL" id="JH687551">
    <property type="protein sequence ID" value="EIN05224.1"/>
    <property type="molecule type" value="Genomic_DNA"/>
</dbReference>
<reference evidence="2" key="1">
    <citation type="journal article" date="2012" name="Science">
        <title>The Paleozoic origin of enzymatic lignin decomposition reconstructed from 31 fungal genomes.</title>
        <authorList>
            <person name="Floudas D."/>
            <person name="Binder M."/>
            <person name="Riley R."/>
            <person name="Barry K."/>
            <person name="Blanchette R.A."/>
            <person name="Henrissat B."/>
            <person name="Martinez A.T."/>
            <person name="Otillar R."/>
            <person name="Spatafora J.W."/>
            <person name="Yadav J.S."/>
            <person name="Aerts A."/>
            <person name="Benoit I."/>
            <person name="Boyd A."/>
            <person name="Carlson A."/>
            <person name="Copeland A."/>
            <person name="Coutinho P.M."/>
            <person name="de Vries R.P."/>
            <person name="Ferreira P."/>
            <person name="Findley K."/>
            <person name="Foster B."/>
            <person name="Gaskell J."/>
            <person name="Glotzer D."/>
            <person name="Gorecki P."/>
            <person name="Heitman J."/>
            <person name="Hesse C."/>
            <person name="Hori C."/>
            <person name="Igarashi K."/>
            <person name="Jurgens J.A."/>
            <person name="Kallen N."/>
            <person name="Kersten P."/>
            <person name="Kohler A."/>
            <person name="Kuees U."/>
            <person name="Kumar T.K.A."/>
            <person name="Kuo A."/>
            <person name="LaButti K."/>
            <person name="Larrondo L.F."/>
            <person name="Lindquist E."/>
            <person name="Ling A."/>
            <person name="Lombard V."/>
            <person name="Lucas S."/>
            <person name="Lundell T."/>
            <person name="Martin R."/>
            <person name="McLaughlin D.J."/>
            <person name="Morgenstern I."/>
            <person name="Morin E."/>
            <person name="Murat C."/>
            <person name="Nagy L.G."/>
            <person name="Nolan M."/>
            <person name="Ohm R.A."/>
            <person name="Patyshakuliyeva A."/>
            <person name="Rokas A."/>
            <person name="Ruiz-Duenas F.J."/>
            <person name="Sabat G."/>
            <person name="Salamov A."/>
            <person name="Samejima M."/>
            <person name="Schmutz J."/>
            <person name="Slot J.C."/>
            <person name="St John F."/>
            <person name="Stenlid J."/>
            <person name="Sun H."/>
            <person name="Sun S."/>
            <person name="Syed K."/>
            <person name="Tsang A."/>
            <person name="Wiebenga A."/>
            <person name="Young D."/>
            <person name="Pisabarro A."/>
            <person name="Eastwood D.C."/>
            <person name="Martin F."/>
            <person name="Cullen D."/>
            <person name="Grigoriev I.V."/>
            <person name="Hibbett D.S."/>
        </authorList>
    </citation>
    <scope>NUCLEOTIDE SEQUENCE [LARGE SCALE GENOMIC DNA]</scope>
    <source>
        <strain evidence="2">HHB-11173 SS5</strain>
    </source>
</reference>
<name>R7S5G7_PUNST</name>
<accession>R7S5G7</accession>
<gene>
    <name evidence="1" type="ORF">PUNSTDRAFT_122519</name>
</gene>
<dbReference type="Proteomes" id="UP000054196">
    <property type="component" value="Unassembled WGS sequence"/>
</dbReference>
<keyword evidence="2" id="KW-1185">Reference proteome</keyword>